<reference evidence="1 2" key="1">
    <citation type="journal article" date="2018" name="Front. Plant Sci.">
        <title>Red Clover (Trifolium pratense) and Zigzag Clover (T. medium) - A Picture of Genomic Similarities and Differences.</title>
        <authorList>
            <person name="Dluhosova J."/>
            <person name="Istvanek J."/>
            <person name="Nedelnik J."/>
            <person name="Repkova J."/>
        </authorList>
    </citation>
    <scope>NUCLEOTIDE SEQUENCE [LARGE SCALE GENOMIC DNA]</scope>
    <source>
        <strain evidence="2">cv. 10/8</strain>
        <tissue evidence="1">Leaf</tissue>
    </source>
</reference>
<comment type="caution">
    <text evidence="1">The sequence shown here is derived from an EMBL/GenBank/DDBJ whole genome shotgun (WGS) entry which is preliminary data.</text>
</comment>
<proteinExistence type="predicted"/>
<accession>A0A392S2M9</accession>
<evidence type="ECO:0000313" key="1">
    <source>
        <dbReference type="EMBL" id="MCI42126.1"/>
    </source>
</evidence>
<dbReference type="EMBL" id="LXQA010300592">
    <property type="protein sequence ID" value="MCI42126.1"/>
    <property type="molecule type" value="Genomic_DNA"/>
</dbReference>
<sequence length="25" mass="2512">MGEEVRICQVCGGEGSLGAGEEDEG</sequence>
<name>A0A392S2M9_9FABA</name>
<organism evidence="1 2">
    <name type="scientific">Trifolium medium</name>
    <dbReference type="NCBI Taxonomy" id="97028"/>
    <lineage>
        <taxon>Eukaryota</taxon>
        <taxon>Viridiplantae</taxon>
        <taxon>Streptophyta</taxon>
        <taxon>Embryophyta</taxon>
        <taxon>Tracheophyta</taxon>
        <taxon>Spermatophyta</taxon>
        <taxon>Magnoliopsida</taxon>
        <taxon>eudicotyledons</taxon>
        <taxon>Gunneridae</taxon>
        <taxon>Pentapetalae</taxon>
        <taxon>rosids</taxon>
        <taxon>fabids</taxon>
        <taxon>Fabales</taxon>
        <taxon>Fabaceae</taxon>
        <taxon>Papilionoideae</taxon>
        <taxon>50 kb inversion clade</taxon>
        <taxon>NPAAA clade</taxon>
        <taxon>Hologalegina</taxon>
        <taxon>IRL clade</taxon>
        <taxon>Trifolieae</taxon>
        <taxon>Trifolium</taxon>
    </lineage>
</organism>
<feature type="non-terminal residue" evidence="1">
    <location>
        <position position="25"/>
    </location>
</feature>
<protein>
    <submittedName>
        <fullName evidence="1">Uncharacterized protein</fullName>
    </submittedName>
</protein>
<keyword evidence="2" id="KW-1185">Reference proteome</keyword>
<evidence type="ECO:0000313" key="2">
    <source>
        <dbReference type="Proteomes" id="UP000265520"/>
    </source>
</evidence>
<dbReference type="Proteomes" id="UP000265520">
    <property type="component" value="Unassembled WGS sequence"/>
</dbReference>
<dbReference type="AlphaFoldDB" id="A0A392S2M9"/>